<dbReference type="InterPro" id="IPR011049">
    <property type="entry name" value="Serralysin-like_metalloprot_C"/>
</dbReference>
<gene>
    <name evidence="2" type="ORF">C8261_15805</name>
</gene>
<dbReference type="EMBL" id="PZKC01000017">
    <property type="protein sequence ID" value="PTD95166.1"/>
    <property type="molecule type" value="Genomic_DNA"/>
</dbReference>
<dbReference type="NCBIfam" id="TIGR03661">
    <property type="entry name" value="T1SS_VCA0849"/>
    <property type="match status" value="1"/>
</dbReference>
<dbReference type="Gene3D" id="2.60.40.2030">
    <property type="match status" value="2"/>
</dbReference>
<dbReference type="SUPFAM" id="SSF51120">
    <property type="entry name" value="beta-Roll"/>
    <property type="match status" value="1"/>
</dbReference>
<reference evidence="2 3" key="2">
    <citation type="submission" date="2018-04" db="EMBL/GenBank/DDBJ databases">
        <title>Thauera lacus sp. nov., isolated from an saline lake in Inner Mongolia, China.</title>
        <authorList>
            <person name="Liang Q.-Y."/>
        </authorList>
    </citation>
    <scope>NUCLEOTIDE SEQUENCE [LARGE SCALE GENOMIC DNA]</scope>
    <source>
        <strain evidence="2 3">D20</strain>
    </source>
</reference>
<dbReference type="InterPro" id="IPR019960">
    <property type="entry name" value="T1SS_VCA0849"/>
</dbReference>
<keyword evidence="3" id="KW-1185">Reference proteome</keyword>
<dbReference type="Pfam" id="PF17892">
    <property type="entry name" value="Cadherin_5"/>
    <property type="match status" value="1"/>
</dbReference>
<protein>
    <recommendedName>
        <fullName evidence="1">Cadherin-like domain-containing protein</fullName>
    </recommendedName>
</protein>
<comment type="caution">
    <text evidence="2">The sequence shown here is derived from an EMBL/GenBank/DDBJ whole genome shotgun (WGS) entry which is preliminary data.</text>
</comment>
<accession>A0A2T4IBS1</accession>
<dbReference type="NCBIfam" id="NF033682">
    <property type="entry name" value="retention_LapA"/>
    <property type="match status" value="1"/>
</dbReference>
<name>A0A2T4IBS1_9RHOO</name>
<feature type="domain" description="Cadherin-like" evidence="1">
    <location>
        <begin position="465"/>
        <end position="517"/>
    </location>
</feature>
<dbReference type="SUPFAM" id="SSF141072">
    <property type="entry name" value="CalX-like"/>
    <property type="match status" value="2"/>
</dbReference>
<organism evidence="2 3">
    <name type="scientific">Pseudothauera lacus</name>
    <dbReference type="NCBI Taxonomy" id="2136175"/>
    <lineage>
        <taxon>Bacteria</taxon>
        <taxon>Pseudomonadati</taxon>
        <taxon>Pseudomonadota</taxon>
        <taxon>Betaproteobacteria</taxon>
        <taxon>Rhodocyclales</taxon>
        <taxon>Zoogloeaceae</taxon>
        <taxon>Pseudothauera</taxon>
    </lineage>
</organism>
<proteinExistence type="predicted"/>
<dbReference type="OrthoDB" id="4648428at2"/>
<dbReference type="InterPro" id="IPR047777">
    <property type="entry name" value="LapA-like_RM"/>
</dbReference>
<evidence type="ECO:0000313" key="2">
    <source>
        <dbReference type="EMBL" id="PTD95166.1"/>
    </source>
</evidence>
<evidence type="ECO:0000313" key="3">
    <source>
        <dbReference type="Proteomes" id="UP000241193"/>
    </source>
</evidence>
<dbReference type="AlphaFoldDB" id="A0A2T4IBS1"/>
<dbReference type="Gene3D" id="2.150.10.10">
    <property type="entry name" value="Serralysin-like metalloprotease, C-terminal"/>
    <property type="match status" value="1"/>
</dbReference>
<dbReference type="Proteomes" id="UP000241193">
    <property type="component" value="Unassembled WGS sequence"/>
</dbReference>
<evidence type="ECO:0000259" key="1">
    <source>
        <dbReference type="Pfam" id="PF17892"/>
    </source>
</evidence>
<dbReference type="Gene3D" id="2.60.40.1200">
    <property type="match status" value="1"/>
</dbReference>
<reference evidence="2 3" key="1">
    <citation type="submission" date="2018-03" db="EMBL/GenBank/DDBJ databases">
        <authorList>
            <person name="Keele B.F."/>
        </authorList>
    </citation>
    <scope>NUCLEOTIDE SEQUENCE [LARGE SCALE GENOMIC DNA]</scope>
    <source>
        <strain evidence="2 3">D20</strain>
    </source>
</reference>
<sequence>MAASQAIATVVAVTGHALARDAAGNTRSLKPGDVLLEGETVITSAGGRVELATLDGALLGIGENQSVAMNGELSAATRAHATEAQIADGSVEQILQALEQGANLDDVLEAPAAGLSGGDGGDGSSFVRLLRVSEGVDPLAFEFQPAVTGNLEFTLPGTAEDVTAGGGAAPLSPPPAPSPVITHVGNAAGNVDGVTVTEGQPAVFTVTLSHASAVAEIFTLALADVTATGGGVDYVSALSNASFSNGVTYDAVSGTITVPAGVSAFTVTVLTVDDPLVEHTESFSLTVGGVTGTGQILDNDKPGIITVEPGGPGVGDDAVVEGNDLVYTVTLSEATTQASTYDYSVGGTATDGADYGVPVFSDGVTYDPVTGTITVPAGVSSFTVTYPTIDDTDVEPTETLLITIDGVTGTGQILDNDLTDASEVASVAEDTLLEGNLLDNAQTGGATLTVVDFTVDGGTHAAGQSVVLAGVGTLSIEANGDYSFMPARDYSGPVPQVTYTVSNGMNTDTSTLDITVTPVADLPSVMINLLSTGQVVHAVDASNALSPSGMTIAAYKDGGAGTVSIRSSGTPTGFGVAGSASNGAGEEIGNGESLRVELDRPAESVSFQLAWLANAEYAKYTVHYTDGTSDVVIMNGDSALGGRDRVGDPIVRTAPAGKLIEAVVFSTPSGTDPHVSNVNDYLVHSFSYTSAVQYALELQVEPTDVQYSEEVVAVVVSAPLGAILSTGTHDGAGNWTLPLVSDGSYTVSIDPVTKAVTIDGIVLSVPTGVSVATGVSVTATVVDGGDTASGTANLVLGSSGADELLSTSGNDIFYGGLGADVFKWNLGDQGSVASPAVDVVKDFSLADGDALNLRDLLVGENHGNLDDYLSFSYDSGSNTTVLEVKSQGAAMSGADQVIRLEGVNLLDGFADSHQLVQNLLATGKLITD</sequence>
<dbReference type="RefSeq" id="WP_107494697.1">
    <property type="nucleotide sequence ID" value="NZ_PZKC01000017.1"/>
</dbReference>
<dbReference type="InterPro" id="IPR038081">
    <property type="entry name" value="CalX-like_sf"/>
</dbReference>
<dbReference type="InterPro" id="IPR041690">
    <property type="entry name" value="Cadherin_5"/>
</dbReference>